<sequence>MLGRTKMPFLRRPPALPLLYLVFLLAGALASPVHNLEYPCKSPFFNSFPFCNASLPIRHRARSLVKLLTLREKIQQLSNNAAAVPRLGLPAYQWWSESLHGVAANGPGVLFNGTIRASTLFPQVILSAAAFNRSLWRATARAIAIEARAMRNAGQAGLTFWAPNINIFRDPRWGRGQETPGEDPYLTSLFSIDYVSAFQAQASKFPGGSIMLSACCKHYTAYDLDKWKGFKRYTFNAQVTEQDMQDTFQPPFRSCIEEGGASCLMCSYNQINGVPSCAHKDLIDKARREWGFQGYVTSDCDAVSIIYEEQKYARSPEDAVADVLKAGMDINCGTYLLRHTEKAVMQGKVSEEEDIDRALINLFSVQLRLGLFDGNPKKLQYGDLGPQDVCTKQHREIALEAARQGLVLLKNEMGLLPLRKHNVYSLALIGPAANKAGLLGGDYSGIPCNPVTFLDGLRDYVPSIRYAAGCADTSCLIADGFDEAARVSRAADVVVVVVGLNLTEETEDHDRMSLLLPGSRGAG</sequence>
<name>A0A835UH58_VANPL</name>
<proteinExistence type="predicted"/>
<protein>
    <submittedName>
        <fullName evidence="7">Uncharacterized protein</fullName>
    </submittedName>
</protein>
<comment type="caution">
    <text evidence="7">The sequence shown here is derived from an EMBL/GenBank/DDBJ whole genome shotgun (WGS) entry which is preliminary data.</text>
</comment>
<evidence type="ECO:0000256" key="4">
    <source>
        <dbReference type="SAM" id="SignalP"/>
    </source>
</evidence>
<dbReference type="Gene3D" id="3.20.20.300">
    <property type="entry name" value="Glycoside hydrolase, family 3, N-terminal domain"/>
    <property type="match status" value="1"/>
</dbReference>
<feature type="chain" id="PRO_5032945696" evidence="4">
    <location>
        <begin position="31"/>
        <end position="523"/>
    </location>
</feature>
<accession>A0A835UH58</accession>
<dbReference type="SUPFAM" id="SSF51445">
    <property type="entry name" value="(Trans)glycosidases"/>
    <property type="match status" value="1"/>
</dbReference>
<organism evidence="7 8">
    <name type="scientific">Vanilla planifolia</name>
    <name type="common">Vanilla</name>
    <dbReference type="NCBI Taxonomy" id="51239"/>
    <lineage>
        <taxon>Eukaryota</taxon>
        <taxon>Viridiplantae</taxon>
        <taxon>Streptophyta</taxon>
        <taxon>Embryophyta</taxon>
        <taxon>Tracheophyta</taxon>
        <taxon>Spermatophyta</taxon>
        <taxon>Magnoliopsida</taxon>
        <taxon>Liliopsida</taxon>
        <taxon>Asparagales</taxon>
        <taxon>Orchidaceae</taxon>
        <taxon>Vanilloideae</taxon>
        <taxon>Vanilleae</taxon>
        <taxon>Vanilla</taxon>
    </lineage>
</organism>
<evidence type="ECO:0000256" key="2">
    <source>
        <dbReference type="ARBA" id="ARBA00022801"/>
    </source>
</evidence>
<feature type="domain" description="Glycoside hydrolase family 3 N-terminal" evidence="5">
    <location>
        <begin position="114"/>
        <end position="358"/>
    </location>
</feature>
<dbReference type="GO" id="GO:0009044">
    <property type="term" value="F:xylan 1,4-beta-xylosidase activity"/>
    <property type="evidence" value="ECO:0007669"/>
    <property type="project" value="InterPro"/>
</dbReference>
<dbReference type="PANTHER" id="PTHR42721">
    <property type="entry name" value="SUGAR HYDROLASE-RELATED"/>
    <property type="match status" value="1"/>
</dbReference>
<reference evidence="7 8" key="1">
    <citation type="journal article" date="2020" name="Nat. Food">
        <title>A phased Vanilla planifolia genome enables genetic improvement of flavour and production.</title>
        <authorList>
            <person name="Hasing T."/>
            <person name="Tang H."/>
            <person name="Brym M."/>
            <person name="Khazi F."/>
            <person name="Huang T."/>
            <person name="Chambers A.H."/>
        </authorList>
    </citation>
    <scope>NUCLEOTIDE SEQUENCE [LARGE SCALE GENOMIC DNA]</scope>
    <source>
        <tissue evidence="7">Leaf</tissue>
    </source>
</reference>
<dbReference type="GO" id="GO:0045493">
    <property type="term" value="P:xylan catabolic process"/>
    <property type="evidence" value="ECO:0007669"/>
    <property type="project" value="InterPro"/>
</dbReference>
<dbReference type="FunFam" id="3.20.20.300:FF:000004">
    <property type="entry name" value="probable beta-D-xylosidase 7"/>
    <property type="match status" value="1"/>
</dbReference>
<dbReference type="InterPro" id="IPR017853">
    <property type="entry name" value="GH"/>
</dbReference>
<keyword evidence="3" id="KW-0326">Glycosidase</keyword>
<evidence type="ECO:0000259" key="5">
    <source>
        <dbReference type="Pfam" id="PF00933"/>
    </source>
</evidence>
<dbReference type="EMBL" id="JADCNM010000012">
    <property type="protein sequence ID" value="KAG0459236.1"/>
    <property type="molecule type" value="Genomic_DNA"/>
</dbReference>
<dbReference type="InterPro" id="IPR036962">
    <property type="entry name" value="Glyco_hydro_3_N_sf"/>
</dbReference>
<dbReference type="Pfam" id="PF01915">
    <property type="entry name" value="Glyco_hydro_3_C"/>
    <property type="match status" value="1"/>
</dbReference>
<evidence type="ECO:0000313" key="7">
    <source>
        <dbReference type="EMBL" id="KAG0459236.1"/>
    </source>
</evidence>
<dbReference type="InterPro" id="IPR044993">
    <property type="entry name" value="BXL"/>
</dbReference>
<evidence type="ECO:0000256" key="1">
    <source>
        <dbReference type="ARBA" id="ARBA00022729"/>
    </source>
</evidence>
<keyword evidence="2" id="KW-0378">Hydrolase</keyword>
<dbReference type="PANTHER" id="PTHR42721:SF1">
    <property type="entry name" value="BETA-D-XYLOSIDASE 6-RELATED"/>
    <property type="match status" value="1"/>
</dbReference>
<dbReference type="InterPro" id="IPR001764">
    <property type="entry name" value="Glyco_hydro_3_N"/>
</dbReference>
<dbReference type="Gene3D" id="3.40.50.1700">
    <property type="entry name" value="Glycoside hydrolase family 3 C-terminal domain"/>
    <property type="match status" value="1"/>
</dbReference>
<evidence type="ECO:0000313" key="8">
    <source>
        <dbReference type="Proteomes" id="UP000639772"/>
    </source>
</evidence>
<feature type="signal peptide" evidence="4">
    <location>
        <begin position="1"/>
        <end position="30"/>
    </location>
</feature>
<evidence type="ECO:0000259" key="6">
    <source>
        <dbReference type="Pfam" id="PF01915"/>
    </source>
</evidence>
<dbReference type="Proteomes" id="UP000639772">
    <property type="component" value="Chromosome 12"/>
</dbReference>
<dbReference type="InterPro" id="IPR036881">
    <property type="entry name" value="Glyco_hydro_3_C_sf"/>
</dbReference>
<dbReference type="GO" id="GO:0031222">
    <property type="term" value="P:arabinan catabolic process"/>
    <property type="evidence" value="ECO:0007669"/>
    <property type="project" value="TreeGrafter"/>
</dbReference>
<dbReference type="PRINTS" id="PR00133">
    <property type="entry name" value="GLHYDRLASE3"/>
</dbReference>
<keyword evidence="1 4" id="KW-0732">Signal</keyword>
<feature type="domain" description="Glycoside hydrolase family 3 C-terminal" evidence="6">
    <location>
        <begin position="406"/>
        <end position="519"/>
    </location>
</feature>
<dbReference type="InterPro" id="IPR002772">
    <property type="entry name" value="Glyco_hydro_3_C"/>
</dbReference>
<dbReference type="GO" id="GO:0046556">
    <property type="term" value="F:alpha-L-arabinofuranosidase activity"/>
    <property type="evidence" value="ECO:0007669"/>
    <property type="project" value="TreeGrafter"/>
</dbReference>
<dbReference type="SUPFAM" id="SSF52279">
    <property type="entry name" value="Beta-D-glucan exohydrolase, C-terminal domain"/>
    <property type="match status" value="1"/>
</dbReference>
<evidence type="ECO:0000256" key="3">
    <source>
        <dbReference type="ARBA" id="ARBA00023295"/>
    </source>
</evidence>
<gene>
    <name evidence="7" type="ORF">HPP92_022364</name>
</gene>
<dbReference type="OrthoDB" id="47059at2759"/>
<dbReference type="AlphaFoldDB" id="A0A835UH58"/>
<dbReference type="Pfam" id="PF00933">
    <property type="entry name" value="Glyco_hydro_3"/>
    <property type="match status" value="1"/>
</dbReference>